<dbReference type="Proteomes" id="UP000287124">
    <property type="component" value="Unassembled WGS sequence"/>
</dbReference>
<feature type="region of interest" description="Disordered" evidence="1">
    <location>
        <begin position="63"/>
        <end position="83"/>
    </location>
</feature>
<evidence type="ECO:0000313" key="2">
    <source>
        <dbReference type="EMBL" id="RTE69504.1"/>
    </source>
</evidence>
<protein>
    <submittedName>
        <fullName evidence="2">Uncharacterized protein</fullName>
    </submittedName>
</protein>
<dbReference type="AlphaFoldDB" id="A0A430L1A4"/>
<proteinExistence type="predicted"/>
<sequence length="183" mass="21001">MSVKEVLTKLQLQIDPGVHLLIYRRSECLCALSIDSSHAPTHLRDKHSVSPDARRGLTKILKAQGLGDPDKALPREDGSPEHPYHQAYGGFDCDGRSFGTISFRSMKRHYSDPTMRDQCRHYGQTRPSNELDMLFRSLLRPIGGKRVRGYLRSMRERERERERIRTTAVFGVRGYHGISPERL</sequence>
<accession>A0A430L1A4</accession>
<evidence type="ECO:0000256" key="1">
    <source>
        <dbReference type="SAM" id="MobiDB-lite"/>
    </source>
</evidence>
<gene>
    <name evidence="2" type="ORF">BHE90_016112</name>
</gene>
<keyword evidence="3" id="KW-1185">Reference proteome</keyword>
<evidence type="ECO:0000313" key="3">
    <source>
        <dbReference type="Proteomes" id="UP000287124"/>
    </source>
</evidence>
<dbReference type="EMBL" id="MIKF01000565">
    <property type="protein sequence ID" value="RTE69504.1"/>
    <property type="molecule type" value="Genomic_DNA"/>
</dbReference>
<comment type="caution">
    <text evidence="2">The sequence shown here is derived from an EMBL/GenBank/DDBJ whole genome shotgun (WGS) entry which is preliminary data.</text>
</comment>
<name>A0A430L1A4_9HYPO</name>
<organism evidence="2 3">
    <name type="scientific">Fusarium euwallaceae</name>
    <dbReference type="NCBI Taxonomy" id="1147111"/>
    <lineage>
        <taxon>Eukaryota</taxon>
        <taxon>Fungi</taxon>
        <taxon>Dikarya</taxon>
        <taxon>Ascomycota</taxon>
        <taxon>Pezizomycotina</taxon>
        <taxon>Sordariomycetes</taxon>
        <taxon>Hypocreomycetidae</taxon>
        <taxon>Hypocreales</taxon>
        <taxon>Nectriaceae</taxon>
        <taxon>Fusarium</taxon>
        <taxon>Fusarium solani species complex</taxon>
    </lineage>
</organism>
<feature type="compositionally biased region" description="Basic and acidic residues" evidence="1">
    <location>
        <begin position="68"/>
        <end position="83"/>
    </location>
</feature>
<reference evidence="2 3" key="1">
    <citation type="submission" date="2017-06" db="EMBL/GenBank/DDBJ databases">
        <title>Comparative genomic analysis of Ambrosia Fusariam Clade fungi.</title>
        <authorList>
            <person name="Stajich J.E."/>
            <person name="Carrillo J."/>
            <person name="Kijimoto T."/>
            <person name="Eskalen A."/>
            <person name="O'Donnell K."/>
            <person name="Kasson M."/>
        </authorList>
    </citation>
    <scope>NUCLEOTIDE SEQUENCE [LARGE SCALE GENOMIC DNA]</scope>
    <source>
        <strain evidence="2 3">UCR1854</strain>
    </source>
</reference>